<dbReference type="Pfam" id="PF12704">
    <property type="entry name" value="MacB_PCD"/>
    <property type="match status" value="1"/>
</dbReference>
<keyword evidence="2" id="KW-1003">Cell membrane</keyword>
<dbReference type="InterPro" id="IPR025857">
    <property type="entry name" value="MacB_PCD"/>
</dbReference>
<comment type="similarity">
    <text evidence="6">Belongs to the ABC-4 integral membrane protein family.</text>
</comment>
<evidence type="ECO:0000256" key="2">
    <source>
        <dbReference type="ARBA" id="ARBA00022475"/>
    </source>
</evidence>
<name>A0A0B6X053_9BACT</name>
<dbReference type="PANTHER" id="PTHR30572">
    <property type="entry name" value="MEMBRANE COMPONENT OF TRANSPORTER-RELATED"/>
    <property type="match status" value="1"/>
</dbReference>
<proteinExistence type="inferred from homology"/>
<feature type="domain" description="MacB-like periplasmic core" evidence="9">
    <location>
        <begin position="31"/>
        <end position="264"/>
    </location>
</feature>
<evidence type="ECO:0000259" key="9">
    <source>
        <dbReference type="Pfam" id="PF12704"/>
    </source>
</evidence>
<evidence type="ECO:0000256" key="7">
    <source>
        <dbReference type="SAM" id="Phobius"/>
    </source>
</evidence>
<dbReference type="Proteomes" id="UP000031518">
    <property type="component" value="Unassembled WGS sequence"/>
</dbReference>
<dbReference type="STRING" id="454194.PYK22_02949"/>
<organism evidence="10 11">
    <name type="scientific">Pyrinomonas methylaliphatogenes</name>
    <dbReference type="NCBI Taxonomy" id="454194"/>
    <lineage>
        <taxon>Bacteria</taxon>
        <taxon>Pseudomonadati</taxon>
        <taxon>Acidobacteriota</taxon>
        <taxon>Blastocatellia</taxon>
        <taxon>Blastocatellales</taxon>
        <taxon>Pyrinomonadaceae</taxon>
        <taxon>Pyrinomonas</taxon>
    </lineage>
</organism>
<feature type="transmembrane region" description="Helical" evidence="7">
    <location>
        <begin position="295"/>
        <end position="326"/>
    </location>
</feature>
<dbReference type="InterPro" id="IPR050250">
    <property type="entry name" value="Macrolide_Exporter_MacB"/>
</dbReference>
<reference evidence="10 11" key="1">
    <citation type="submission" date="2013-12" db="EMBL/GenBank/DDBJ databases">
        <authorList>
            <person name="Stott M."/>
        </authorList>
    </citation>
    <scope>NUCLEOTIDE SEQUENCE [LARGE SCALE GENOMIC DNA]</scope>
    <source>
        <strain evidence="10 11">K22</strain>
    </source>
</reference>
<evidence type="ECO:0000313" key="11">
    <source>
        <dbReference type="Proteomes" id="UP000031518"/>
    </source>
</evidence>
<dbReference type="InterPro" id="IPR003838">
    <property type="entry name" value="ABC3_permease_C"/>
</dbReference>
<keyword evidence="4 7" id="KW-1133">Transmembrane helix</keyword>
<dbReference type="AlphaFoldDB" id="A0A0B6X053"/>
<evidence type="ECO:0000256" key="6">
    <source>
        <dbReference type="ARBA" id="ARBA00038076"/>
    </source>
</evidence>
<keyword evidence="5 7" id="KW-0472">Membrane</keyword>
<comment type="subcellular location">
    <subcellularLocation>
        <location evidence="1">Cell membrane</location>
        <topology evidence="1">Multi-pass membrane protein</topology>
    </subcellularLocation>
</comment>
<dbReference type="Pfam" id="PF02687">
    <property type="entry name" value="FtsX"/>
    <property type="match status" value="1"/>
</dbReference>
<reference evidence="10 11" key="2">
    <citation type="submission" date="2015-01" db="EMBL/GenBank/DDBJ databases">
        <title>Complete genome sequence of Pyrinomonas methylaliphatogenes type strain K22T.</title>
        <authorList>
            <person name="Lee K.C.Y."/>
            <person name="Power J.F."/>
            <person name="Dunfield P.F."/>
            <person name="Morgan X.C."/>
            <person name="Huttenhower C."/>
            <person name="Stott M.B."/>
        </authorList>
    </citation>
    <scope>NUCLEOTIDE SEQUENCE [LARGE SCALE GENOMIC DNA]</scope>
    <source>
        <strain evidence="10 11">K22</strain>
    </source>
</reference>
<evidence type="ECO:0000256" key="5">
    <source>
        <dbReference type="ARBA" id="ARBA00023136"/>
    </source>
</evidence>
<evidence type="ECO:0000256" key="4">
    <source>
        <dbReference type="ARBA" id="ARBA00022989"/>
    </source>
</evidence>
<dbReference type="EMBL" id="CBXV010000008">
    <property type="protein sequence ID" value="CDM66908.1"/>
    <property type="molecule type" value="Genomic_DNA"/>
</dbReference>
<feature type="transmembrane region" description="Helical" evidence="7">
    <location>
        <begin position="347"/>
        <end position="380"/>
    </location>
</feature>
<dbReference type="GO" id="GO:0005886">
    <property type="term" value="C:plasma membrane"/>
    <property type="evidence" value="ECO:0007669"/>
    <property type="project" value="UniProtKB-SubCell"/>
</dbReference>
<keyword evidence="11" id="KW-1185">Reference proteome</keyword>
<feature type="transmembrane region" description="Helical" evidence="7">
    <location>
        <begin position="386"/>
        <end position="406"/>
    </location>
</feature>
<evidence type="ECO:0000256" key="3">
    <source>
        <dbReference type="ARBA" id="ARBA00022692"/>
    </source>
</evidence>
<accession>A0A0B6X053</accession>
<evidence type="ECO:0000259" key="8">
    <source>
        <dbReference type="Pfam" id="PF02687"/>
    </source>
</evidence>
<feature type="domain" description="ABC3 transporter permease C-terminal" evidence="8">
    <location>
        <begin position="305"/>
        <end position="416"/>
    </location>
</feature>
<sequence>MVRIKFLRSGGSFYENLWMAIATLRAHKLRSSLTIIGVVIGVWTVIGISSLISGIDLAVKREVESFGIRSIFIYKFDIGFRTSEPTREERMRPNLTYEDALAIAQLPSVEVSVPFLNITNNRWGQKILVTRAGKTSAAVRLEGTLPDYERAGVETISEGRFFVQYENDSSQPVCVIGSSVADNFFPYGSPIGETIEIGGREFRVVGVLAKREQFGGGEGSDDVNNVIYVPYNVARKLKPNADDVFILAVARAGYLDQAKDEITDLLRRRRQVPFDQPNNFSIETAESIVQQFRSLMAGVAIAMVAISSVGLMVGGIGVMNIMLVSVTERTREIGTRKAIGARRRDILWQFLIEAATLTGMGGLIGLLLGWATSFVIRLFLPSYVPLWAPIVGVIASVGIGIIFGLWPAWKAARLDPVEALRYE</sequence>
<keyword evidence="3 7" id="KW-0812">Transmembrane</keyword>
<dbReference type="PANTHER" id="PTHR30572:SF4">
    <property type="entry name" value="ABC TRANSPORTER PERMEASE YTRF"/>
    <property type="match status" value="1"/>
</dbReference>
<gene>
    <name evidence="10" type="ORF">PYK22_02949</name>
</gene>
<evidence type="ECO:0000256" key="1">
    <source>
        <dbReference type="ARBA" id="ARBA00004651"/>
    </source>
</evidence>
<dbReference type="RefSeq" id="WP_041979223.1">
    <property type="nucleotide sequence ID" value="NZ_CBXV010000008.1"/>
</dbReference>
<feature type="transmembrane region" description="Helical" evidence="7">
    <location>
        <begin position="33"/>
        <end position="55"/>
    </location>
</feature>
<dbReference type="GO" id="GO:0022857">
    <property type="term" value="F:transmembrane transporter activity"/>
    <property type="evidence" value="ECO:0007669"/>
    <property type="project" value="TreeGrafter"/>
</dbReference>
<protein>
    <submittedName>
        <fullName evidence="10">ABC-type antimicrobial peptide transport system, permease component</fullName>
    </submittedName>
</protein>
<evidence type="ECO:0000313" key="10">
    <source>
        <dbReference type="EMBL" id="CDM66908.1"/>
    </source>
</evidence>